<dbReference type="Gene3D" id="3.40.50.620">
    <property type="entry name" value="HUPs"/>
    <property type="match status" value="1"/>
</dbReference>
<dbReference type="InterPro" id="IPR021845">
    <property type="entry name" value="DUF3440"/>
</dbReference>
<dbReference type="RefSeq" id="WP_154509494.1">
    <property type="nucleotide sequence ID" value="NZ_VUMH01000003.1"/>
</dbReference>
<accession>A0A6L5XJI8</accession>
<dbReference type="PANTHER" id="PTHR30083:SF0">
    <property type="entry name" value="3'-PHOSPHOADENOSINE 5'-PHOSPHOSULFATE SULFOTRANSFERASE (PAPS REDUCTASE)_FAD SYNTHETASE"/>
    <property type="match status" value="1"/>
</dbReference>
<proteinExistence type="predicted"/>
<dbReference type="PANTHER" id="PTHR30083">
    <property type="entry name" value="TRANSCRIPTIONAL REGULATOR-RELATED"/>
    <property type="match status" value="1"/>
</dbReference>
<evidence type="ECO:0000313" key="1">
    <source>
        <dbReference type="EMBL" id="MSS27282.1"/>
    </source>
</evidence>
<name>A0A6L5XJI8_9BACT</name>
<dbReference type="Proteomes" id="UP000477488">
    <property type="component" value="Unassembled WGS sequence"/>
</dbReference>
<protein>
    <submittedName>
        <fullName evidence="1">DUF3440 domain-containing protein</fullName>
    </submittedName>
</protein>
<dbReference type="AlphaFoldDB" id="A0A6L5XJI8"/>
<evidence type="ECO:0000313" key="2">
    <source>
        <dbReference type="Proteomes" id="UP000477488"/>
    </source>
</evidence>
<gene>
    <name evidence="1" type="ORF">FYJ44_04305</name>
</gene>
<dbReference type="GO" id="GO:0071453">
    <property type="term" value="P:cellular response to oxygen levels"/>
    <property type="evidence" value="ECO:0007669"/>
    <property type="project" value="TreeGrafter"/>
</dbReference>
<dbReference type="Pfam" id="PF11922">
    <property type="entry name" value="DUF3440"/>
    <property type="match status" value="2"/>
</dbReference>
<dbReference type="EMBL" id="VUMH01000003">
    <property type="protein sequence ID" value="MSS27282.1"/>
    <property type="molecule type" value="Genomic_DNA"/>
</dbReference>
<dbReference type="SUPFAM" id="SSF52402">
    <property type="entry name" value="Adenine nucleotide alpha hydrolases-like"/>
    <property type="match status" value="1"/>
</dbReference>
<sequence length="396" mass="46440">MKHFLGMDVFAAARLRLEEIFDNFERVYVSFSGGKDSGVAVQYALQIAREKGRLPLDVLHVDLEAWYAHTDAFVTRVMTRPDVRPYWICLPIHLRNSVSQMRPHWLCWDPAARERWVRELPKHPGVIADEGYFPWFRRGMEFEEFTPLFAAHFAEGRSCACIVAIRSDESLNRFRAIASPVKQRWNGRSWSTVTPSGVVNAYPIYDWRTEDVWTATGRKGWDYNRIYDLMHLAGVGIHQMRLCQPYGDDQRKGLWLFKMLEPETWARLVARVEGANFGNRYVGRSGNVLGNFHIHLPQGHTWQSYAEFLLETMPPPTAAHYRKKIRTFLRWWAKHGVEEIPQEADAKQEALRKAPSWRRICKTLLKNDYWCKGLSFSQTKREMERQAQMILKYMEL</sequence>
<keyword evidence="2" id="KW-1185">Reference proteome</keyword>
<comment type="caution">
    <text evidence="1">The sequence shown here is derived from an EMBL/GenBank/DDBJ whole genome shotgun (WGS) entry which is preliminary data.</text>
</comment>
<reference evidence="1 2" key="1">
    <citation type="submission" date="2019-09" db="EMBL/GenBank/DDBJ databases">
        <title>In-depth cultivation of the pig gut microbiome towards novel bacterial diversity and tailored functional studies.</title>
        <authorList>
            <person name="Wylensek D."/>
            <person name="Hitch T.C.A."/>
            <person name="Clavel T."/>
        </authorList>
    </citation>
    <scope>NUCLEOTIDE SEQUENCE [LARGE SCALE GENOMIC DNA]</scope>
    <source>
        <strain evidence="1 2">PG-178-WT-4</strain>
    </source>
</reference>
<organism evidence="1 2">
    <name type="scientific">Desulfovibrio porci</name>
    <dbReference type="NCBI Taxonomy" id="2605782"/>
    <lineage>
        <taxon>Bacteria</taxon>
        <taxon>Pseudomonadati</taxon>
        <taxon>Thermodesulfobacteriota</taxon>
        <taxon>Desulfovibrionia</taxon>
        <taxon>Desulfovibrionales</taxon>
        <taxon>Desulfovibrionaceae</taxon>
        <taxon>Desulfovibrio</taxon>
    </lineage>
</organism>
<dbReference type="InterPro" id="IPR014729">
    <property type="entry name" value="Rossmann-like_a/b/a_fold"/>
</dbReference>
<dbReference type="CDD" id="cd23947">
    <property type="entry name" value="PAPS_reductase-like_YbdN"/>
    <property type="match status" value="1"/>
</dbReference>